<dbReference type="EMBL" id="CABFVH010000004">
    <property type="protein sequence ID" value="VUF11405.1"/>
    <property type="molecule type" value="Genomic_DNA"/>
</dbReference>
<dbReference type="Proteomes" id="UP000401717">
    <property type="component" value="Unassembled WGS sequence"/>
</dbReference>
<evidence type="ECO:0000256" key="3">
    <source>
        <dbReference type="ARBA" id="ARBA00006576"/>
    </source>
</evidence>
<reference evidence="18 19" key="1">
    <citation type="submission" date="2019-06" db="EMBL/GenBank/DDBJ databases">
        <authorList>
            <person name="Rodrigo-Torres L."/>
            <person name="Arahal R. D."/>
            <person name="Lucena T."/>
        </authorList>
    </citation>
    <scope>NUCLEOTIDE SEQUENCE [LARGE SCALE GENOMIC DNA]</scope>
    <source>
        <strain evidence="18 19">SW08-7</strain>
    </source>
</reference>
<evidence type="ECO:0000256" key="15">
    <source>
        <dbReference type="RuleBase" id="RU364006"/>
    </source>
</evidence>
<name>A0A564FTE4_9HYPH</name>
<evidence type="ECO:0000256" key="9">
    <source>
        <dbReference type="ARBA" id="ARBA00032005"/>
    </source>
</evidence>
<evidence type="ECO:0000256" key="12">
    <source>
        <dbReference type="PIRSR" id="PIRSR606262-1"/>
    </source>
</evidence>
<sequence length="141" mass="14219">MQAAGQDTVTAELDALFAAAAAVRAHAHAPYSGFAVGAALTDEQGRIHAGCNVENAAYPVGTCAEAGAIAAMVAAGGRRIRTILVLAAGARPVTPCGACRQRIREFADPGTPIHAAGPEGVLARFTLEELLPASFGPETLG</sequence>
<evidence type="ECO:0000256" key="8">
    <source>
        <dbReference type="ARBA" id="ARBA00022833"/>
    </source>
</evidence>
<dbReference type="SUPFAM" id="SSF53927">
    <property type="entry name" value="Cytidine deaminase-like"/>
    <property type="match status" value="1"/>
</dbReference>
<comment type="cofactor">
    <cofactor evidence="1 14 15">
        <name>Zn(2+)</name>
        <dbReference type="ChEBI" id="CHEBI:29105"/>
    </cofactor>
</comment>
<comment type="catalytic activity">
    <reaction evidence="11 15">
        <text>cytidine + H2O + H(+) = uridine + NH4(+)</text>
        <dbReference type="Rhea" id="RHEA:16069"/>
        <dbReference type="ChEBI" id="CHEBI:15377"/>
        <dbReference type="ChEBI" id="CHEBI:15378"/>
        <dbReference type="ChEBI" id="CHEBI:16704"/>
        <dbReference type="ChEBI" id="CHEBI:17562"/>
        <dbReference type="ChEBI" id="CHEBI:28938"/>
        <dbReference type="EC" id="3.5.4.5"/>
    </reaction>
</comment>
<evidence type="ECO:0000256" key="4">
    <source>
        <dbReference type="ARBA" id="ARBA00012783"/>
    </source>
</evidence>
<comment type="similarity">
    <text evidence="3 15">Belongs to the cytidine and deoxycytidylate deaminase family.</text>
</comment>
<dbReference type="EC" id="3.5.4.5" evidence="4 15"/>
<evidence type="ECO:0000259" key="16">
    <source>
        <dbReference type="PROSITE" id="PS51747"/>
    </source>
</evidence>
<dbReference type="InterPro" id="IPR016193">
    <property type="entry name" value="Cytidine_deaminase-like"/>
</dbReference>
<comment type="function">
    <text evidence="2 15">This enzyme scavenges exogenous and endogenous cytidine and 2'-deoxycytidine for UMP synthesis.</text>
</comment>
<reference evidence="17" key="2">
    <citation type="journal article" date="2021" name="Front. Microbiol.">
        <title>Comprehensive Comparative Genomics and Phenotyping of Methylobacterium Species.</title>
        <authorList>
            <person name="Alessa O."/>
            <person name="Ogura Y."/>
            <person name="Fujitani Y."/>
            <person name="Takami H."/>
            <person name="Hayashi T."/>
            <person name="Sahin N."/>
            <person name="Tani A."/>
        </authorList>
    </citation>
    <scope>NUCLEOTIDE SEQUENCE</scope>
    <source>
        <strain evidence="17">DSM 22415</strain>
    </source>
</reference>
<dbReference type="GO" id="GO:0072527">
    <property type="term" value="P:pyrimidine-containing compound metabolic process"/>
    <property type="evidence" value="ECO:0007669"/>
    <property type="project" value="UniProtKB-ARBA"/>
</dbReference>
<dbReference type="Proteomes" id="UP001055303">
    <property type="component" value="Unassembled WGS sequence"/>
</dbReference>
<dbReference type="OrthoDB" id="9795347at2"/>
<evidence type="ECO:0000256" key="7">
    <source>
        <dbReference type="ARBA" id="ARBA00022801"/>
    </source>
</evidence>
<evidence type="ECO:0000256" key="14">
    <source>
        <dbReference type="PIRSR" id="PIRSR606262-3"/>
    </source>
</evidence>
<dbReference type="InterPro" id="IPR002125">
    <property type="entry name" value="CMP_dCMP_dom"/>
</dbReference>
<evidence type="ECO:0000256" key="13">
    <source>
        <dbReference type="PIRSR" id="PIRSR606262-2"/>
    </source>
</evidence>
<reference evidence="17" key="3">
    <citation type="submission" date="2021-08" db="EMBL/GenBank/DDBJ databases">
        <authorList>
            <person name="Tani A."/>
            <person name="Ola A."/>
            <person name="Ogura Y."/>
            <person name="Katsura K."/>
            <person name="Hayashi T."/>
        </authorList>
    </citation>
    <scope>NUCLEOTIDE SEQUENCE</scope>
    <source>
        <strain evidence="17">DSM 22415</strain>
    </source>
</reference>
<feature type="binding site" evidence="14">
    <location>
        <position position="96"/>
    </location>
    <ligand>
        <name>Zn(2+)</name>
        <dbReference type="ChEBI" id="CHEBI:29105"/>
        <note>catalytic</note>
    </ligand>
</feature>
<dbReference type="NCBIfam" id="NF004064">
    <property type="entry name" value="PRK05578.1"/>
    <property type="match status" value="1"/>
</dbReference>
<dbReference type="InterPro" id="IPR050202">
    <property type="entry name" value="Cyt/Deoxycyt_deaminase"/>
</dbReference>
<keyword evidence="20" id="KW-1185">Reference proteome</keyword>
<feature type="domain" description="CMP/dCMP-type deaminase" evidence="16">
    <location>
        <begin position="11"/>
        <end position="138"/>
    </location>
</feature>
<dbReference type="GO" id="GO:0005829">
    <property type="term" value="C:cytosol"/>
    <property type="evidence" value="ECO:0007669"/>
    <property type="project" value="TreeGrafter"/>
</dbReference>
<keyword evidence="8 14" id="KW-0862">Zinc</keyword>
<evidence type="ECO:0000256" key="6">
    <source>
        <dbReference type="ARBA" id="ARBA00022723"/>
    </source>
</evidence>
<evidence type="ECO:0000256" key="2">
    <source>
        <dbReference type="ARBA" id="ARBA00003949"/>
    </source>
</evidence>
<dbReference type="CDD" id="cd01283">
    <property type="entry name" value="cytidine_deaminase"/>
    <property type="match status" value="1"/>
</dbReference>
<dbReference type="GO" id="GO:0055086">
    <property type="term" value="P:nucleobase-containing small molecule metabolic process"/>
    <property type="evidence" value="ECO:0007669"/>
    <property type="project" value="UniProtKB-ARBA"/>
</dbReference>
<evidence type="ECO:0000256" key="1">
    <source>
        <dbReference type="ARBA" id="ARBA00001947"/>
    </source>
</evidence>
<dbReference type="Gene3D" id="3.40.140.10">
    <property type="entry name" value="Cytidine Deaminase, domain 2"/>
    <property type="match status" value="1"/>
</dbReference>
<dbReference type="NCBIfam" id="TIGR01354">
    <property type="entry name" value="cyt_deam_tetra"/>
    <property type="match status" value="1"/>
</dbReference>
<dbReference type="PANTHER" id="PTHR11644:SF2">
    <property type="entry name" value="CYTIDINE DEAMINASE"/>
    <property type="match status" value="1"/>
</dbReference>
<dbReference type="PANTHER" id="PTHR11644">
    <property type="entry name" value="CYTIDINE DEAMINASE"/>
    <property type="match status" value="1"/>
</dbReference>
<keyword evidence="6 14" id="KW-0479">Metal-binding</keyword>
<accession>A0A564FTE4</accession>
<dbReference type="InterPro" id="IPR006262">
    <property type="entry name" value="Cyt_deam_tetra"/>
</dbReference>
<evidence type="ECO:0000313" key="17">
    <source>
        <dbReference type="EMBL" id="GJD56002.1"/>
    </source>
</evidence>
<evidence type="ECO:0000313" key="18">
    <source>
        <dbReference type="EMBL" id="VUF11405.1"/>
    </source>
</evidence>
<feature type="binding site" evidence="14">
    <location>
        <position position="99"/>
    </location>
    <ligand>
        <name>Zn(2+)</name>
        <dbReference type="ChEBI" id="CHEBI:29105"/>
        <note>catalytic</note>
    </ligand>
</feature>
<evidence type="ECO:0000313" key="19">
    <source>
        <dbReference type="Proteomes" id="UP000401717"/>
    </source>
</evidence>
<organism evidence="18 19">
    <name type="scientific">Methylobacterium dankookense</name>
    <dbReference type="NCBI Taxonomy" id="560405"/>
    <lineage>
        <taxon>Bacteria</taxon>
        <taxon>Pseudomonadati</taxon>
        <taxon>Pseudomonadota</taxon>
        <taxon>Alphaproteobacteria</taxon>
        <taxon>Hyphomicrobiales</taxon>
        <taxon>Methylobacteriaceae</taxon>
        <taxon>Methylobacterium</taxon>
    </lineage>
</organism>
<dbReference type="Pfam" id="PF00383">
    <property type="entry name" value="dCMP_cyt_deam_1"/>
    <property type="match status" value="1"/>
</dbReference>
<dbReference type="GO" id="GO:0004126">
    <property type="term" value="F:cytidine deaminase activity"/>
    <property type="evidence" value="ECO:0007669"/>
    <property type="project" value="UniProtKB-UniRule"/>
</dbReference>
<dbReference type="RefSeq" id="WP_144761427.1">
    <property type="nucleotide sequence ID" value="NZ_BPQI01000047.1"/>
</dbReference>
<dbReference type="InterPro" id="IPR016192">
    <property type="entry name" value="APOBEC/CMP_deaminase_Zn-bd"/>
</dbReference>
<dbReference type="PROSITE" id="PS51747">
    <property type="entry name" value="CYT_DCMP_DEAMINASES_2"/>
    <property type="match status" value="1"/>
</dbReference>
<dbReference type="PROSITE" id="PS00903">
    <property type="entry name" value="CYT_DCMP_DEAMINASES_1"/>
    <property type="match status" value="1"/>
</dbReference>
<dbReference type="GO" id="GO:0008270">
    <property type="term" value="F:zinc ion binding"/>
    <property type="evidence" value="ECO:0007669"/>
    <property type="project" value="UniProtKB-UniRule"/>
</dbReference>
<protein>
    <recommendedName>
        <fullName evidence="5 15">Cytidine deaminase</fullName>
        <ecNumber evidence="4 15">3.5.4.5</ecNumber>
    </recommendedName>
    <alternativeName>
        <fullName evidence="9 15">Cytidine aminohydrolase</fullName>
    </alternativeName>
</protein>
<evidence type="ECO:0000256" key="10">
    <source>
        <dbReference type="ARBA" id="ARBA00049252"/>
    </source>
</evidence>
<keyword evidence="7 15" id="KW-0378">Hydrolase</keyword>
<evidence type="ECO:0000313" key="20">
    <source>
        <dbReference type="Proteomes" id="UP001055303"/>
    </source>
</evidence>
<feature type="active site" description="Proton donor" evidence="12">
    <location>
        <position position="65"/>
    </location>
</feature>
<evidence type="ECO:0000256" key="5">
    <source>
        <dbReference type="ARBA" id="ARBA00018266"/>
    </source>
</evidence>
<dbReference type="FunFam" id="3.40.140.10:FF:000008">
    <property type="entry name" value="Cytidine deaminase"/>
    <property type="match status" value="1"/>
</dbReference>
<feature type="binding site" evidence="13">
    <location>
        <begin position="52"/>
        <end position="58"/>
    </location>
    <ligand>
        <name>substrate</name>
    </ligand>
</feature>
<comment type="catalytic activity">
    <reaction evidence="10 15">
        <text>2'-deoxycytidine + H2O + H(+) = 2'-deoxyuridine + NH4(+)</text>
        <dbReference type="Rhea" id="RHEA:13433"/>
        <dbReference type="ChEBI" id="CHEBI:15377"/>
        <dbReference type="ChEBI" id="CHEBI:15378"/>
        <dbReference type="ChEBI" id="CHEBI:15698"/>
        <dbReference type="ChEBI" id="CHEBI:16450"/>
        <dbReference type="ChEBI" id="CHEBI:28938"/>
        <dbReference type="EC" id="3.5.4.5"/>
    </reaction>
</comment>
<dbReference type="AlphaFoldDB" id="A0A564FTE4"/>
<gene>
    <name evidence="18" type="primary">cdd</name>
    <name evidence="17" type="ORF">IFDJLNFL_1894</name>
    <name evidence="18" type="ORF">MTDSW087_01087</name>
</gene>
<dbReference type="EMBL" id="BPQI01000047">
    <property type="protein sequence ID" value="GJD56002.1"/>
    <property type="molecule type" value="Genomic_DNA"/>
</dbReference>
<proteinExistence type="inferred from homology"/>
<feature type="binding site" evidence="14">
    <location>
        <position position="63"/>
    </location>
    <ligand>
        <name>Zn(2+)</name>
        <dbReference type="ChEBI" id="CHEBI:29105"/>
        <note>catalytic</note>
    </ligand>
</feature>
<evidence type="ECO:0000256" key="11">
    <source>
        <dbReference type="ARBA" id="ARBA00049558"/>
    </source>
</evidence>
<dbReference type="GO" id="GO:0042802">
    <property type="term" value="F:identical protein binding"/>
    <property type="evidence" value="ECO:0007669"/>
    <property type="project" value="UniProtKB-ARBA"/>
</dbReference>